<feature type="region of interest" description="Disordered" evidence="1">
    <location>
        <begin position="168"/>
        <end position="193"/>
    </location>
</feature>
<dbReference type="EMBL" id="CAMGYJ010000006">
    <property type="protein sequence ID" value="CAI0434422.1"/>
    <property type="molecule type" value="Genomic_DNA"/>
</dbReference>
<protein>
    <submittedName>
        <fullName evidence="3">Uncharacterized protein</fullName>
    </submittedName>
</protein>
<evidence type="ECO:0000313" key="4">
    <source>
        <dbReference type="Proteomes" id="UP001154282"/>
    </source>
</evidence>
<feature type="transmembrane region" description="Helical" evidence="2">
    <location>
        <begin position="270"/>
        <end position="293"/>
    </location>
</feature>
<keyword evidence="2" id="KW-1133">Transmembrane helix</keyword>
<comment type="caution">
    <text evidence="3">The sequence shown here is derived from an EMBL/GenBank/DDBJ whole genome shotgun (WGS) entry which is preliminary data.</text>
</comment>
<organism evidence="3 4">
    <name type="scientific">Linum tenue</name>
    <dbReference type="NCBI Taxonomy" id="586396"/>
    <lineage>
        <taxon>Eukaryota</taxon>
        <taxon>Viridiplantae</taxon>
        <taxon>Streptophyta</taxon>
        <taxon>Embryophyta</taxon>
        <taxon>Tracheophyta</taxon>
        <taxon>Spermatophyta</taxon>
        <taxon>Magnoliopsida</taxon>
        <taxon>eudicotyledons</taxon>
        <taxon>Gunneridae</taxon>
        <taxon>Pentapetalae</taxon>
        <taxon>rosids</taxon>
        <taxon>fabids</taxon>
        <taxon>Malpighiales</taxon>
        <taxon>Linaceae</taxon>
        <taxon>Linum</taxon>
    </lineage>
</organism>
<reference evidence="3" key="1">
    <citation type="submission" date="2022-08" db="EMBL/GenBank/DDBJ databases">
        <authorList>
            <person name="Gutierrez-Valencia J."/>
        </authorList>
    </citation>
    <scope>NUCLEOTIDE SEQUENCE</scope>
</reference>
<keyword evidence="4" id="KW-1185">Reference proteome</keyword>
<evidence type="ECO:0000313" key="3">
    <source>
        <dbReference type="EMBL" id="CAI0434422.1"/>
    </source>
</evidence>
<evidence type="ECO:0000256" key="2">
    <source>
        <dbReference type="SAM" id="Phobius"/>
    </source>
</evidence>
<feature type="region of interest" description="Disordered" evidence="1">
    <location>
        <begin position="96"/>
        <end position="115"/>
    </location>
</feature>
<proteinExistence type="predicted"/>
<evidence type="ECO:0000256" key="1">
    <source>
        <dbReference type="SAM" id="MobiDB-lite"/>
    </source>
</evidence>
<feature type="compositionally biased region" description="Polar residues" evidence="1">
    <location>
        <begin position="180"/>
        <end position="193"/>
    </location>
</feature>
<dbReference type="AlphaFoldDB" id="A0AAV0LJJ1"/>
<accession>A0AAV0LJJ1</accession>
<dbReference type="Proteomes" id="UP001154282">
    <property type="component" value="Unassembled WGS sequence"/>
</dbReference>
<feature type="transmembrane region" description="Helical" evidence="2">
    <location>
        <begin position="246"/>
        <end position="264"/>
    </location>
</feature>
<name>A0AAV0LJJ1_9ROSI</name>
<keyword evidence="2" id="KW-0812">Transmembrane</keyword>
<gene>
    <name evidence="3" type="ORF">LITE_LOCUS24271</name>
</gene>
<sequence>MATRILVRARQPLLLQLKSPQGLCTTSRLLVDISRSSSHRRFSVLNDVKEEVKRMKQTTVKLCKHADGFRSETEATAEKVASSVQEKISAAMKEVKATSTMGKPEPAESTDNLSENIKANTKEAEALFGKFKSRIPGFSSAFQTMEEAKLNEIMKAAYDIAKEELNDVMKDGSSGDRNAGETSTNMTDVAPMSNQKLAEDMGERSETASDNPIVDKIQDSVSDTKTAVAAAPTKGKGRRRFLNYKVLLWCLFISILVYISYLVLEAIATLFAMSILVMVMMIVLFALPIVMLGGGGCDGESEF</sequence>
<keyword evidence="2" id="KW-0472">Membrane</keyword>